<proteinExistence type="predicted"/>
<reference evidence="4 5" key="1">
    <citation type="journal article" date="2018" name="Vet. Microbiol.">
        <title>Characterisation of Staphylococcus felis isolated from cats using whole genome sequencing.</title>
        <authorList>
            <person name="Worthing K."/>
            <person name="Pang S."/>
            <person name="Trott D.J."/>
            <person name="Abraham S."/>
            <person name="Coombs G.W."/>
            <person name="Jordan D."/>
            <person name="McIntyre L."/>
            <person name="Davies M.R."/>
            <person name="Norris J."/>
        </authorList>
    </citation>
    <scope>NUCLEOTIDE SEQUENCE [LARGE SCALE GENOMIC DNA]</scope>
    <source>
        <strain evidence="4 5">F25</strain>
    </source>
</reference>
<protein>
    <submittedName>
        <fullName evidence="3">Site-specific integrase</fullName>
    </submittedName>
</protein>
<dbReference type="InterPro" id="IPR013762">
    <property type="entry name" value="Integrase-like_cat_sf"/>
</dbReference>
<dbReference type="CDD" id="cd00397">
    <property type="entry name" value="DNA_BRE_C"/>
    <property type="match status" value="1"/>
</dbReference>
<dbReference type="Pfam" id="PF00589">
    <property type="entry name" value="Phage_integrase"/>
    <property type="match status" value="1"/>
</dbReference>
<dbReference type="AlphaFoldDB" id="A0AAX1RTH8"/>
<evidence type="ECO:0000313" key="4">
    <source>
        <dbReference type="EMBL" id="REI19964.1"/>
    </source>
</evidence>
<dbReference type="GO" id="GO:0015074">
    <property type="term" value="P:DNA integration"/>
    <property type="evidence" value="ECO:0007669"/>
    <property type="project" value="InterPro"/>
</dbReference>
<organism evidence="4 5">
    <name type="scientific">Staphylococcus felis</name>
    <dbReference type="NCBI Taxonomy" id="46127"/>
    <lineage>
        <taxon>Bacteria</taxon>
        <taxon>Bacillati</taxon>
        <taxon>Bacillota</taxon>
        <taxon>Bacilli</taxon>
        <taxon>Bacillales</taxon>
        <taxon>Staphylococcaceae</taxon>
        <taxon>Staphylococcus</taxon>
    </lineage>
</organism>
<dbReference type="GO" id="GO:0003677">
    <property type="term" value="F:DNA binding"/>
    <property type="evidence" value="ECO:0007669"/>
    <property type="project" value="InterPro"/>
</dbReference>
<dbReference type="PROSITE" id="PS51898">
    <property type="entry name" value="TYR_RECOMBINASE"/>
    <property type="match status" value="1"/>
</dbReference>
<dbReference type="EMBL" id="JAEDAQ010000003">
    <property type="protein sequence ID" value="MBH9580331.1"/>
    <property type="molecule type" value="Genomic_DNA"/>
</dbReference>
<dbReference type="InterPro" id="IPR011010">
    <property type="entry name" value="DNA_brk_join_enz"/>
</dbReference>
<evidence type="ECO:0000313" key="5">
    <source>
        <dbReference type="Proteomes" id="UP000256337"/>
    </source>
</evidence>
<dbReference type="Proteomes" id="UP000256337">
    <property type="component" value="Unassembled WGS sequence"/>
</dbReference>
<evidence type="ECO:0000313" key="3">
    <source>
        <dbReference type="EMBL" id="MBH9580331.1"/>
    </source>
</evidence>
<comment type="caution">
    <text evidence="4">The sequence shown here is derived from an EMBL/GenBank/DDBJ whole genome shotgun (WGS) entry which is preliminary data.</text>
</comment>
<keyword evidence="6" id="KW-1185">Reference proteome</keyword>
<sequence length="138" mass="15927">MKELTKAKSTRSYMVLFLMICTGARVSGILNLKHSYIDKVNCTLFIDEKKTDTSSRYVQIGRDDMQHLINYLNINPIDMTGYVFAKYGKVVTNAAVNKTLGKLCDKLNTYKRTSHSLRHTLYILIISRLFLFTTFQKD</sequence>
<keyword evidence="1" id="KW-0233">DNA recombination</keyword>
<name>A0AAX1RTH8_9STAP</name>
<dbReference type="InterPro" id="IPR002104">
    <property type="entry name" value="Integrase_catalytic"/>
</dbReference>
<dbReference type="Gene3D" id="1.10.443.10">
    <property type="entry name" value="Intergrase catalytic core"/>
    <property type="match status" value="1"/>
</dbReference>
<evidence type="ECO:0000313" key="6">
    <source>
        <dbReference type="Proteomes" id="UP000597038"/>
    </source>
</evidence>
<dbReference type="SUPFAM" id="SSF56349">
    <property type="entry name" value="DNA breaking-rejoining enzymes"/>
    <property type="match status" value="1"/>
</dbReference>
<gene>
    <name evidence="4" type="ORF">DOS76_09940</name>
    <name evidence="3" type="ORF">I9026_02985</name>
</gene>
<accession>A0AAX1RTH8</accession>
<evidence type="ECO:0000259" key="2">
    <source>
        <dbReference type="PROSITE" id="PS51898"/>
    </source>
</evidence>
<dbReference type="Proteomes" id="UP000597038">
    <property type="component" value="Unassembled WGS sequence"/>
</dbReference>
<dbReference type="GO" id="GO:0006310">
    <property type="term" value="P:DNA recombination"/>
    <property type="evidence" value="ECO:0007669"/>
    <property type="project" value="UniProtKB-KW"/>
</dbReference>
<evidence type="ECO:0000256" key="1">
    <source>
        <dbReference type="ARBA" id="ARBA00023172"/>
    </source>
</evidence>
<dbReference type="EMBL" id="QKYD01000139">
    <property type="protein sequence ID" value="REI19964.1"/>
    <property type="molecule type" value="Genomic_DNA"/>
</dbReference>
<reference evidence="3 6" key="2">
    <citation type="submission" date="2020-12" db="EMBL/GenBank/DDBJ databases">
        <title>Genomic analysis of Staphylococcus felis from a cat with skin infection.</title>
        <authorList>
            <person name="Aslantas O."/>
            <person name="Keskin O."/>
            <person name="Buyukaltay K."/>
            <person name="Gullu Yucetepe A."/>
        </authorList>
    </citation>
    <scope>NUCLEOTIDE SEQUENCE [LARGE SCALE GENOMIC DNA]</scope>
    <source>
        <strain evidence="3 6">HARRANVET</strain>
    </source>
</reference>
<feature type="domain" description="Tyr recombinase" evidence="2">
    <location>
        <begin position="1"/>
        <end position="138"/>
    </location>
</feature>